<protein>
    <recommendedName>
        <fullName evidence="6">ABC transporter permease</fullName>
    </recommendedName>
</protein>
<dbReference type="GeneID" id="92857889"/>
<accession>A0A2B7JN69</accession>
<keyword evidence="1" id="KW-0812">Transmembrane</keyword>
<evidence type="ECO:0000313" key="3">
    <source>
        <dbReference type="EMBL" id="PHJ26801.1"/>
    </source>
</evidence>
<name>A0A2B7JN69_CUTAC</name>
<keyword evidence="1" id="KW-1133">Transmembrane helix</keyword>
<evidence type="ECO:0000313" key="4">
    <source>
        <dbReference type="Proteomes" id="UP000223982"/>
    </source>
</evidence>
<evidence type="ECO:0000256" key="1">
    <source>
        <dbReference type="SAM" id="Phobius"/>
    </source>
</evidence>
<evidence type="ECO:0008006" key="6">
    <source>
        <dbReference type="Google" id="ProtNLM"/>
    </source>
</evidence>
<feature type="transmembrane region" description="Helical" evidence="1">
    <location>
        <begin position="334"/>
        <end position="353"/>
    </location>
</feature>
<dbReference type="AlphaFoldDB" id="A0A2B7JN69"/>
<proteinExistence type="predicted"/>
<feature type="transmembrane region" description="Helical" evidence="1">
    <location>
        <begin position="291"/>
        <end position="314"/>
    </location>
</feature>
<keyword evidence="1" id="KW-0472">Membrane</keyword>
<feature type="transmembrane region" description="Helical" evidence="1">
    <location>
        <begin position="443"/>
        <end position="470"/>
    </location>
</feature>
<evidence type="ECO:0000313" key="5">
    <source>
        <dbReference type="Proteomes" id="UP000226191"/>
    </source>
</evidence>
<dbReference type="Proteomes" id="UP000226191">
    <property type="component" value="Unassembled WGS sequence"/>
</dbReference>
<dbReference type="Proteomes" id="UP000223982">
    <property type="component" value="Unassembled WGS sequence"/>
</dbReference>
<comment type="caution">
    <text evidence="2">The sequence shown here is derived from an EMBL/GenBank/DDBJ whole genome shotgun (WGS) entry which is preliminary data.</text>
</comment>
<dbReference type="EMBL" id="LKVB01000009">
    <property type="protein sequence ID" value="PHJ26801.1"/>
    <property type="molecule type" value="Genomic_DNA"/>
</dbReference>
<dbReference type="OrthoDB" id="3405625at2"/>
<organism evidence="2 5">
    <name type="scientific">Cutibacterium acnes</name>
    <name type="common">Propionibacterium acnes</name>
    <dbReference type="NCBI Taxonomy" id="1747"/>
    <lineage>
        <taxon>Bacteria</taxon>
        <taxon>Bacillati</taxon>
        <taxon>Actinomycetota</taxon>
        <taxon>Actinomycetes</taxon>
        <taxon>Propionibacteriales</taxon>
        <taxon>Propionibacteriaceae</taxon>
        <taxon>Cutibacterium</taxon>
    </lineage>
</organism>
<feature type="transmembrane region" description="Helical" evidence="1">
    <location>
        <begin position="638"/>
        <end position="661"/>
    </location>
</feature>
<gene>
    <name evidence="3" type="ORF">APS60_09990</name>
    <name evidence="2" type="ORF">B1B09_11935</name>
</gene>
<feature type="transmembrane region" description="Helical" evidence="1">
    <location>
        <begin position="246"/>
        <end position="270"/>
    </location>
</feature>
<reference evidence="3 4" key="2">
    <citation type="submission" date="2017-02" db="EMBL/GenBank/DDBJ databases">
        <title>Prevalence of linear plasmids in Propionibacterium acnes isolates obtained from cancerous prostatic tissue.</title>
        <authorList>
            <person name="Davidsson S."/>
            <person name="Bruggemann H."/>
        </authorList>
    </citation>
    <scope>NUCLEOTIDE SEQUENCE [LARGE SCALE GENOMIC DNA]</scope>
    <source>
        <strain evidence="3 4">09-9</strain>
    </source>
</reference>
<reference evidence="2 5" key="1">
    <citation type="submission" date="2017-02" db="EMBL/GenBank/DDBJ databases">
        <title>Prevalence of linear plasmids in Cutibacterium acnes isolates obtained from cancerous prostatic tissue.</title>
        <authorList>
            <person name="Davidsson S."/>
            <person name="Bruggemann H."/>
        </authorList>
    </citation>
    <scope>NUCLEOTIDE SEQUENCE [LARGE SCALE GENOMIC DNA]</scope>
    <source>
        <strain evidence="2 5">11-78</strain>
    </source>
</reference>
<feature type="transmembrane region" description="Helical" evidence="1">
    <location>
        <begin position="396"/>
        <end position="422"/>
    </location>
</feature>
<sequence>MWVVHVTRLVVSNWRTWLRVIPLALVVVALTVSSGITNARQLSDEQKNIASYGSTSGLFSLQEDVPPGTPVPIPRNNTLQASAPFPQLYSNINLVQYDDVAYQEMPMAGSATQGRYRLTSGRWPAKAGEVLATSTLGADDGSRLSAKAGDLHLTVTGHVEAVYDRAATLVLAAPGTWQSWRISRDDAGRAGIRGNGQIGFTSQEPGDVCSLLAETLKLAGDCDTTQTRSASEAHGLTPKAFVDQNLAWLVFGLLGAVVSGAALTALLRRIASPLLAIGVRRRSVSAMSKTVALLVAETVSLMSVALGQAVVAAARWYMAPRASAPLGPWRFPTVPLVMALVIGVLPAAMVNMVPSRRKTVKRRGINMNTARRLGWAALVLGCAVCLWGLLGADATFTAVAVVAGMCAVAGGLGAPFVLSRLVRTHRPVGRALAAHRALSSRGGWHCVFAGVAAGLVTATATGLLIVSALFSQANAQTSTGMPPGMALLHVSMEGVPALESAQVKQFSDALEGAKNITVHQVDDANISGSWWYFSKVDDVAVVTKLDDAQRDVLVSGGYLTNDPSRADPAHTVGLTDDLSWVKRISVRPKAGIPRGAGSAILFTGLTPDQDRLTNEWAQAHGLGEFYVMAPRILGDVPLPTITIVATVTFIVLSAIMAGLLAKEERAANSDLVTSLKRIGLGRRWVDQVILVEVATTMLAALICGVISSVVAVWLTGRILSGALDLLGAAWWVFGALAAGMFGGSLLGAAIHRRYHFDMRAT</sequence>
<feature type="transmembrane region" description="Helical" evidence="1">
    <location>
        <begin position="728"/>
        <end position="750"/>
    </location>
</feature>
<feature type="transmembrane region" description="Helical" evidence="1">
    <location>
        <begin position="373"/>
        <end position="390"/>
    </location>
</feature>
<dbReference type="KEGG" id="cacn:RN83_10010"/>
<dbReference type="EMBL" id="MVCE01000007">
    <property type="protein sequence ID" value="PGF31702.1"/>
    <property type="molecule type" value="Genomic_DNA"/>
</dbReference>
<feature type="transmembrane region" description="Helical" evidence="1">
    <location>
        <begin position="689"/>
        <end position="716"/>
    </location>
</feature>
<evidence type="ECO:0000313" key="2">
    <source>
        <dbReference type="EMBL" id="PGF31702.1"/>
    </source>
</evidence>
<dbReference type="RefSeq" id="WP_002515392.1">
    <property type="nucleotide sequence ID" value="NZ_AP022844.1"/>
</dbReference>